<proteinExistence type="predicted"/>
<name>A0A8S3ANR1_9BILA</name>
<organism evidence="1 2">
    <name type="scientific">Rotaria magnacalcarata</name>
    <dbReference type="NCBI Taxonomy" id="392030"/>
    <lineage>
        <taxon>Eukaryota</taxon>
        <taxon>Metazoa</taxon>
        <taxon>Spiralia</taxon>
        <taxon>Gnathifera</taxon>
        <taxon>Rotifera</taxon>
        <taxon>Eurotatoria</taxon>
        <taxon>Bdelloidea</taxon>
        <taxon>Philodinida</taxon>
        <taxon>Philodinidae</taxon>
        <taxon>Rotaria</taxon>
    </lineage>
</organism>
<evidence type="ECO:0000313" key="1">
    <source>
        <dbReference type="EMBL" id="CAF4750824.1"/>
    </source>
</evidence>
<feature type="non-terminal residue" evidence="1">
    <location>
        <position position="1"/>
    </location>
</feature>
<protein>
    <submittedName>
        <fullName evidence="1">Uncharacterized protein</fullName>
    </submittedName>
</protein>
<gene>
    <name evidence="1" type="ORF">GIL414_LOCUS45141</name>
</gene>
<dbReference type="EMBL" id="CAJOBJ010138115">
    <property type="protein sequence ID" value="CAF4750824.1"/>
    <property type="molecule type" value="Genomic_DNA"/>
</dbReference>
<reference evidence="1" key="1">
    <citation type="submission" date="2021-02" db="EMBL/GenBank/DDBJ databases">
        <authorList>
            <person name="Nowell W R."/>
        </authorList>
    </citation>
    <scope>NUCLEOTIDE SEQUENCE</scope>
</reference>
<dbReference type="Proteomes" id="UP000681720">
    <property type="component" value="Unassembled WGS sequence"/>
</dbReference>
<comment type="caution">
    <text evidence="1">The sequence shown here is derived from an EMBL/GenBank/DDBJ whole genome shotgun (WGS) entry which is preliminary data.</text>
</comment>
<dbReference type="AlphaFoldDB" id="A0A8S3ANR1"/>
<sequence length="79" mass="8402">MQNSSSNATDNSIFVQATGYLTDSPLAEANFTFHIALTATYGTTNSSNSCSDVVLRNGTEQPIMFVNRTDITSGNYGIG</sequence>
<evidence type="ECO:0000313" key="2">
    <source>
        <dbReference type="Proteomes" id="UP000681720"/>
    </source>
</evidence>
<accession>A0A8S3ANR1</accession>